<evidence type="ECO:0000313" key="1">
    <source>
        <dbReference type="EMBL" id="CAJ1403783.1"/>
    </source>
</evidence>
<dbReference type="InterPro" id="IPR027434">
    <property type="entry name" value="Homing_endonucl"/>
</dbReference>
<comment type="caution">
    <text evidence="1">The sequence shown here is derived from an EMBL/GenBank/DDBJ whole genome shotgun (WGS) entry which is preliminary data.</text>
</comment>
<accession>A0AA36JF05</accession>
<dbReference type="Gene3D" id="3.10.28.10">
    <property type="entry name" value="Homing endonucleases"/>
    <property type="match status" value="1"/>
</dbReference>
<dbReference type="SUPFAM" id="SSF55608">
    <property type="entry name" value="Homing endonucleases"/>
    <property type="match status" value="2"/>
</dbReference>
<evidence type="ECO:0000313" key="2">
    <source>
        <dbReference type="Proteomes" id="UP001178507"/>
    </source>
</evidence>
<sequence>MSFAVCKALRSRAAAVCSPRCFSGVTSIAKLQRRWDRLEGLLQRVERPRLESIEFEGARYQLPVPAMPTPAERPSEAELAYWGGLFDGDGCVTMTRKTGRIRLTLGQSVRGVDLLMRLRLAFGGGVYRSMDGTGYQYPSVCWQICGTGMKQAAAWLATSSVMKRDQLHIASEGNVEQQQRQQVADLLSRMKQKDFVPQHVDMSWPYFAGFFDAEGCIQVPSSWVSVSLSIGQSNPHVLHSLKDFLLAQSMSKWHIHTSRGSSRLGCTDFKDSKLALEQLIANGLQRKLPQAQLALGLSPESHSAVRKELFQLTGQQSRYRRVGSEVADLAKQIHCLRNQLRRCTFDDKAEALMRELAGRTSERETRQLAYKCRMVSADLRRLLFEGARLRPL</sequence>
<reference evidence="1" key="1">
    <citation type="submission" date="2023-08" db="EMBL/GenBank/DDBJ databases">
        <authorList>
            <person name="Chen Y."/>
            <person name="Shah S."/>
            <person name="Dougan E. K."/>
            <person name="Thang M."/>
            <person name="Chan C."/>
        </authorList>
    </citation>
    <scope>NUCLEOTIDE SEQUENCE</scope>
</reference>
<evidence type="ECO:0008006" key="3">
    <source>
        <dbReference type="Google" id="ProtNLM"/>
    </source>
</evidence>
<organism evidence="1 2">
    <name type="scientific">Effrenium voratum</name>
    <dbReference type="NCBI Taxonomy" id="2562239"/>
    <lineage>
        <taxon>Eukaryota</taxon>
        <taxon>Sar</taxon>
        <taxon>Alveolata</taxon>
        <taxon>Dinophyceae</taxon>
        <taxon>Suessiales</taxon>
        <taxon>Symbiodiniaceae</taxon>
        <taxon>Effrenium</taxon>
    </lineage>
</organism>
<protein>
    <recommendedName>
        <fullName evidence="3">LAGLIDADG endonuclease</fullName>
    </recommendedName>
</protein>
<name>A0AA36JF05_9DINO</name>
<keyword evidence="2" id="KW-1185">Reference proteome</keyword>
<dbReference type="EMBL" id="CAUJNA010003509">
    <property type="protein sequence ID" value="CAJ1403783.1"/>
    <property type="molecule type" value="Genomic_DNA"/>
</dbReference>
<gene>
    <name evidence="1" type="ORF">EVOR1521_LOCUS26373</name>
</gene>
<dbReference type="Proteomes" id="UP001178507">
    <property type="component" value="Unassembled WGS sequence"/>
</dbReference>
<dbReference type="AlphaFoldDB" id="A0AA36JF05"/>
<proteinExistence type="predicted"/>